<feature type="region of interest" description="Disordered" evidence="1">
    <location>
        <begin position="25"/>
        <end position="46"/>
    </location>
</feature>
<dbReference type="PANTHER" id="PTHR38790:SF9">
    <property type="entry name" value="F-BOX DOMAIN-CONTAINING PROTEIN"/>
    <property type="match status" value="1"/>
</dbReference>
<keyword evidence="4" id="KW-1185">Reference proteome</keyword>
<feature type="domain" description="DUF7730" evidence="2">
    <location>
        <begin position="66"/>
        <end position="310"/>
    </location>
</feature>
<dbReference type="OrthoDB" id="4757095at2759"/>
<evidence type="ECO:0000259" key="2">
    <source>
        <dbReference type="Pfam" id="PF24864"/>
    </source>
</evidence>
<protein>
    <recommendedName>
        <fullName evidence="2">DUF7730 domain-containing protein</fullName>
    </recommendedName>
</protein>
<accession>A0A6A6QHG1</accession>
<dbReference type="AlphaFoldDB" id="A0A6A6QHG1"/>
<dbReference type="PANTHER" id="PTHR38790">
    <property type="entry name" value="2EXR DOMAIN-CONTAINING PROTEIN-RELATED"/>
    <property type="match status" value="1"/>
</dbReference>
<dbReference type="Pfam" id="PF24864">
    <property type="entry name" value="DUF7730"/>
    <property type="match status" value="1"/>
</dbReference>
<reference evidence="3" key="1">
    <citation type="journal article" date="2020" name="Stud. Mycol.">
        <title>101 Dothideomycetes genomes: a test case for predicting lifestyles and emergence of pathogens.</title>
        <authorList>
            <person name="Haridas S."/>
            <person name="Albert R."/>
            <person name="Binder M."/>
            <person name="Bloem J."/>
            <person name="Labutti K."/>
            <person name="Salamov A."/>
            <person name="Andreopoulos B."/>
            <person name="Baker S."/>
            <person name="Barry K."/>
            <person name="Bills G."/>
            <person name="Bluhm B."/>
            <person name="Cannon C."/>
            <person name="Castanera R."/>
            <person name="Culley D."/>
            <person name="Daum C."/>
            <person name="Ezra D."/>
            <person name="Gonzalez J."/>
            <person name="Henrissat B."/>
            <person name="Kuo A."/>
            <person name="Liang C."/>
            <person name="Lipzen A."/>
            <person name="Lutzoni F."/>
            <person name="Magnuson J."/>
            <person name="Mondo S."/>
            <person name="Nolan M."/>
            <person name="Ohm R."/>
            <person name="Pangilinan J."/>
            <person name="Park H.-J."/>
            <person name="Ramirez L."/>
            <person name="Alfaro M."/>
            <person name="Sun H."/>
            <person name="Tritt A."/>
            <person name="Yoshinaga Y."/>
            <person name="Zwiers L.-H."/>
            <person name="Turgeon B."/>
            <person name="Goodwin S."/>
            <person name="Spatafora J."/>
            <person name="Crous P."/>
            <person name="Grigoriev I."/>
        </authorList>
    </citation>
    <scope>NUCLEOTIDE SEQUENCE</scope>
    <source>
        <strain evidence="3">CBS 269.34</strain>
    </source>
</reference>
<proteinExistence type="predicted"/>
<sequence length="321" mass="36371">MHLTDIPRRLSKGLISPLIPLGPPPSHGYFPDGPSNPSVKPLPSRRKRALSLTCEENSDSDQVTFDQSQSPLYNKLPAEIRLLIWEAALGYSQIHVRPNPDDRKLEHMKCKDPSHSKQDCWRLFGWDRYTKLDFYDYGVPSLDGWSNVSPATEGLLALPLACRRIYSEAIPALYTLNTFSFAAFEPITAFSAAVLPHRFHSIQRLDIDVSFVFLKFDPTSSNWAGCNDKLIWERAWRVIASMKGLRELNVRLVDLCTSSNPMDLVSVLDADLEEDLWKPLKAVTRPKRFVVETSLGKNDSVELGDAPFTVVRLGEKRFELE</sequence>
<gene>
    <name evidence="3" type="ORF">BU16DRAFT_585234</name>
</gene>
<evidence type="ECO:0000313" key="3">
    <source>
        <dbReference type="EMBL" id="KAF2490887.1"/>
    </source>
</evidence>
<dbReference type="InterPro" id="IPR056632">
    <property type="entry name" value="DUF7730"/>
</dbReference>
<dbReference type="EMBL" id="MU004196">
    <property type="protein sequence ID" value="KAF2490887.1"/>
    <property type="molecule type" value="Genomic_DNA"/>
</dbReference>
<name>A0A6A6QHG1_9PEZI</name>
<evidence type="ECO:0000256" key="1">
    <source>
        <dbReference type="SAM" id="MobiDB-lite"/>
    </source>
</evidence>
<dbReference type="Proteomes" id="UP000799750">
    <property type="component" value="Unassembled WGS sequence"/>
</dbReference>
<organism evidence="3 4">
    <name type="scientific">Lophium mytilinum</name>
    <dbReference type="NCBI Taxonomy" id="390894"/>
    <lineage>
        <taxon>Eukaryota</taxon>
        <taxon>Fungi</taxon>
        <taxon>Dikarya</taxon>
        <taxon>Ascomycota</taxon>
        <taxon>Pezizomycotina</taxon>
        <taxon>Dothideomycetes</taxon>
        <taxon>Pleosporomycetidae</taxon>
        <taxon>Mytilinidiales</taxon>
        <taxon>Mytilinidiaceae</taxon>
        <taxon>Lophium</taxon>
    </lineage>
</organism>
<evidence type="ECO:0000313" key="4">
    <source>
        <dbReference type="Proteomes" id="UP000799750"/>
    </source>
</evidence>